<dbReference type="RefSeq" id="WP_139279524.1">
    <property type="nucleotide sequence ID" value="NZ_FQZE01000012.1"/>
</dbReference>
<evidence type="ECO:0008006" key="4">
    <source>
        <dbReference type="Google" id="ProtNLM"/>
    </source>
</evidence>
<accession>A0A1M6GY87</accession>
<evidence type="ECO:0000256" key="1">
    <source>
        <dbReference type="SAM" id="SignalP"/>
    </source>
</evidence>
<reference evidence="2 3" key="1">
    <citation type="submission" date="2016-11" db="EMBL/GenBank/DDBJ databases">
        <authorList>
            <person name="Jaros S."/>
            <person name="Januszkiewicz K."/>
            <person name="Wedrychowicz H."/>
        </authorList>
    </citation>
    <scope>NUCLEOTIDE SEQUENCE [LARGE SCALE GENOMIC DNA]</scope>
    <source>
        <strain evidence="2 3">DSM 27063</strain>
    </source>
</reference>
<gene>
    <name evidence="2" type="ORF">SAMN05444280_1128</name>
</gene>
<feature type="signal peptide" evidence="1">
    <location>
        <begin position="1"/>
        <end position="16"/>
    </location>
</feature>
<evidence type="ECO:0000313" key="3">
    <source>
        <dbReference type="Proteomes" id="UP000184050"/>
    </source>
</evidence>
<organism evidence="2 3">
    <name type="scientific">Tangfeifania diversioriginum</name>
    <dbReference type="NCBI Taxonomy" id="1168035"/>
    <lineage>
        <taxon>Bacteria</taxon>
        <taxon>Pseudomonadati</taxon>
        <taxon>Bacteroidota</taxon>
        <taxon>Bacteroidia</taxon>
        <taxon>Marinilabiliales</taxon>
        <taxon>Prolixibacteraceae</taxon>
        <taxon>Tangfeifania</taxon>
    </lineage>
</organism>
<name>A0A1M6GY87_9BACT</name>
<sequence>MKRVTFLILVFFMAFAVSCNQNRNQNSQQNVGNGGEVGPGNFNPESFAGAQVKLMSEMLELSSEQADQMHEIMINGFESMRQMGEDLQQNGGGMEGMREKMMELREKQDEKIKAILSDNQWEKYEEYQEEMRNRWQQGGGFGGRR</sequence>
<keyword evidence="3" id="KW-1185">Reference proteome</keyword>
<feature type="chain" id="PRO_5013155602" description="LTXXQ motif family protein" evidence="1">
    <location>
        <begin position="17"/>
        <end position="145"/>
    </location>
</feature>
<dbReference type="PROSITE" id="PS51257">
    <property type="entry name" value="PROKAR_LIPOPROTEIN"/>
    <property type="match status" value="1"/>
</dbReference>
<keyword evidence="1" id="KW-0732">Signal</keyword>
<evidence type="ECO:0000313" key="2">
    <source>
        <dbReference type="EMBL" id="SHJ14911.1"/>
    </source>
</evidence>
<dbReference type="Proteomes" id="UP000184050">
    <property type="component" value="Unassembled WGS sequence"/>
</dbReference>
<dbReference type="STRING" id="1168035.SAMN05444280_1128"/>
<dbReference type="AlphaFoldDB" id="A0A1M6GY87"/>
<proteinExistence type="predicted"/>
<dbReference type="EMBL" id="FQZE01000012">
    <property type="protein sequence ID" value="SHJ14911.1"/>
    <property type="molecule type" value="Genomic_DNA"/>
</dbReference>
<dbReference type="OrthoDB" id="1123214at2"/>
<protein>
    <recommendedName>
        <fullName evidence="4">LTXXQ motif family protein</fullName>
    </recommendedName>
</protein>